<dbReference type="InterPro" id="IPR010046">
    <property type="entry name" value="Mopterin_OxRdtse_a_bac"/>
</dbReference>
<dbReference type="InterPro" id="IPR050123">
    <property type="entry name" value="Prok_molybdopt-oxidoreductase"/>
</dbReference>
<evidence type="ECO:0000256" key="7">
    <source>
        <dbReference type="ARBA" id="ARBA00023002"/>
    </source>
</evidence>
<keyword evidence="6" id="KW-0479">Metal-binding</keyword>
<feature type="domain" description="Molybdopterin oxidoreductase" evidence="11">
    <location>
        <begin position="115"/>
        <end position="494"/>
    </location>
</feature>
<evidence type="ECO:0000256" key="6">
    <source>
        <dbReference type="ARBA" id="ARBA00022723"/>
    </source>
</evidence>
<dbReference type="PIRSF" id="PIRSF000144">
    <property type="entry name" value="CbbBc"/>
    <property type="match status" value="1"/>
</dbReference>
<evidence type="ECO:0000256" key="4">
    <source>
        <dbReference type="ARBA" id="ARBA00022485"/>
    </source>
</evidence>
<gene>
    <name evidence="12" type="ORF">OVY01_12445</name>
</gene>
<keyword evidence="9" id="KW-0411">Iron-sulfur</keyword>
<dbReference type="PANTHER" id="PTHR43105">
    <property type="entry name" value="RESPIRATORY NITRATE REDUCTASE"/>
    <property type="match status" value="1"/>
</dbReference>
<evidence type="ECO:0000256" key="3">
    <source>
        <dbReference type="ARBA" id="ARBA00010312"/>
    </source>
</evidence>
<evidence type="ECO:0000256" key="9">
    <source>
        <dbReference type="ARBA" id="ARBA00023014"/>
    </source>
</evidence>
<dbReference type="CDD" id="cd02767">
    <property type="entry name" value="MopB_ydeP"/>
    <property type="match status" value="1"/>
</dbReference>
<comment type="cofactor">
    <cofactor evidence="2">
        <name>[4Fe-4S] cluster</name>
        <dbReference type="ChEBI" id="CHEBI:49883"/>
    </cofactor>
</comment>
<dbReference type="Proteomes" id="UP001082899">
    <property type="component" value="Unassembled WGS sequence"/>
</dbReference>
<name>A0ABT3ZNB3_9BURK</name>
<evidence type="ECO:0000256" key="5">
    <source>
        <dbReference type="ARBA" id="ARBA00022505"/>
    </source>
</evidence>
<dbReference type="EMBL" id="JAPMXC010000002">
    <property type="protein sequence ID" value="MCY0388031.1"/>
    <property type="molecule type" value="Genomic_DNA"/>
</dbReference>
<keyword evidence="5" id="KW-0500">Molybdenum</keyword>
<accession>A0ABT3ZNB3</accession>
<protein>
    <submittedName>
        <fullName evidence="12">FdhF/YdeP family oxidoreductase</fullName>
    </submittedName>
</protein>
<dbReference type="CDD" id="cd02787">
    <property type="entry name" value="MopB_CT_ydeP"/>
    <property type="match status" value="1"/>
</dbReference>
<dbReference type="Gene3D" id="3.40.50.740">
    <property type="match status" value="1"/>
</dbReference>
<dbReference type="Gene3D" id="3.40.228.10">
    <property type="entry name" value="Dimethylsulfoxide Reductase, domain 2"/>
    <property type="match status" value="1"/>
</dbReference>
<organism evidence="12 13">
    <name type="scientific">Robbsia betulipollinis</name>
    <dbReference type="NCBI Taxonomy" id="2981849"/>
    <lineage>
        <taxon>Bacteria</taxon>
        <taxon>Pseudomonadati</taxon>
        <taxon>Pseudomonadota</taxon>
        <taxon>Betaproteobacteria</taxon>
        <taxon>Burkholderiales</taxon>
        <taxon>Burkholderiaceae</taxon>
        <taxon>Robbsia</taxon>
    </lineage>
</organism>
<dbReference type="InterPro" id="IPR037951">
    <property type="entry name" value="MopB_CT_YdeP"/>
</dbReference>
<keyword evidence="13" id="KW-1185">Reference proteome</keyword>
<comment type="caution">
    <text evidence="12">The sequence shown here is derived from an EMBL/GenBank/DDBJ whole genome shotgun (WGS) entry which is preliminary data.</text>
</comment>
<dbReference type="InterPro" id="IPR006656">
    <property type="entry name" value="Mopterin_OxRdtase"/>
</dbReference>
<evidence type="ECO:0000313" key="12">
    <source>
        <dbReference type="EMBL" id="MCY0388031.1"/>
    </source>
</evidence>
<dbReference type="SUPFAM" id="SSF53706">
    <property type="entry name" value="Formate dehydrogenase/DMSO reductase, domains 1-3"/>
    <property type="match status" value="1"/>
</dbReference>
<dbReference type="PANTHER" id="PTHR43105:SF4">
    <property type="entry name" value="PROTEIN YDEP"/>
    <property type="match status" value="1"/>
</dbReference>
<dbReference type="InterPro" id="IPR009010">
    <property type="entry name" value="Asp_de-COase-like_dom_sf"/>
</dbReference>
<dbReference type="InterPro" id="IPR041953">
    <property type="entry name" value="YdeP_MopB"/>
</dbReference>
<dbReference type="RefSeq" id="WP_267847914.1">
    <property type="nucleotide sequence ID" value="NZ_JAPMXC010000002.1"/>
</dbReference>
<sequence length="771" mass="84702">MSATTSGKKMSDPYPHPSGGWGSIREVTEILVQENVLSAKGIKVLLKQNKSDGFACVSCSWAKSGKPHVAEFCESGAKASAWEITSKRADAAFFAQHTLTELESWSDHELEGTGRLTEPMKWDAASDRYLPIAWTQAFAEIGAALRKLDPKSVVCYASGRASLETSYMWQLFARLYGNNNLPDSSNMCHETTSVALPQSIGVPIGTIRLEDFEHTDCIFFFGQNVGTNSPRMLHPLQEARKRGCEIITFNPIREPGLISFANPQSPLEMLTPKQTTISTQYHQPRVGGDSAVVMGICKTVIAADDAALRDGDARILDIEFIEQHTHGVEAFKQAARATAWEVIERESGLKREAIERAAAVYMKAKAVIVLYGMGLTQHRKGVRNVQMLCNMLFLRGNIGRPGAGVSPVRGHSNVQGQRTVGITEKPELAPLDKLAELFHFEPPRDKGLTTVEACEGVLDGSVKAFLGLGGNFTRAVPDTDRVEAAWRSLPLMVQIATKPNRSHLIHGELAYLLPCLGRIEIDRQASGEQAVSMEDSTGVMHGSRGQVEPAADTLLSEAAIVAGIAKATLDPNPHVDWDGWVGNYSRIRDMMALTFPENYKDINTRMWFPDGFPRPNAARERKWKTKTGKATFATPDSFEANPDMPETEPGRNLQLFTIRSDGQFNTTVYTMDDRFRGVYGTRKVLLMNPRDIAHWGLNDGEVVKASTISHDGIARSVGGLKIMSFDVPDGCVAGYYPECNPLIPLWHHDDQAKTPASKSIPISLEREPVAA</sequence>
<comment type="similarity">
    <text evidence="3">Belongs to the prokaryotic molybdopterin-containing oxidoreductase family.</text>
</comment>
<dbReference type="Pfam" id="PF00384">
    <property type="entry name" value="Molybdopterin"/>
    <property type="match status" value="1"/>
</dbReference>
<keyword evidence="4" id="KW-0004">4Fe-4S</keyword>
<evidence type="ECO:0000256" key="10">
    <source>
        <dbReference type="SAM" id="MobiDB-lite"/>
    </source>
</evidence>
<evidence type="ECO:0000259" key="11">
    <source>
        <dbReference type="Pfam" id="PF00384"/>
    </source>
</evidence>
<dbReference type="SUPFAM" id="SSF50692">
    <property type="entry name" value="ADC-like"/>
    <property type="match status" value="1"/>
</dbReference>
<dbReference type="NCBIfam" id="TIGR01701">
    <property type="entry name" value="Fdhalpha-like"/>
    <property type="match status" value="1"/>
</dbReference>
<feature type="region of interest" description="Disordered" evidence="10">
    <location>
        <begin position="624"/>
        <end position="650"/>
    </location>
</feature>
<evidence type="ECO:0000313" key="13">
    <source>
        <dbReference type="Proteomes" id="UP001082899"/>
    </source>
</evidence>
<evidence type="ECO:0000256" key="8">
    <source>
        <dbReference type="ARBA" id="ARBA00023004"/>
    </source>
</evidence>
<keyword evidence="8" id="KW-0408">Iron</keyword>
<evidence type="ECO:0000256" key="1">
    <source>
        <dbReference type="ARBA" id="ARBA00001942"/>
    </source>
</evidence>
<keyword evidence="7" id="KW-0560">Oxidoreductase</keyword>
<comment type="cofactor">
    <cofactor evidence="1">
        <name>Mo-bis(molybdopterin guanine dinucleotide)</name>
        <dbReference type="ChEBI" id="CHEBI:60539"/>
    </cofactor>
</comment>
<reference evidence="12" key="1">
    <citation type="submission" date="2022-11" db="EMBL/GenBank/DDBJ databases">
        <title>Robbsia betulipollinis sp. nov., isolated from pollen of birch (Betula pendula).</title>
        <authorList>
            <person name="Shi H."/>
            <person name="Ambika Manirajan B."/>
            <person name="Ratering S."/>
            <person name="Geissler-Plaum R."/>
            <person name="Schnell S."/>
        </authorList>
    </citation>
    <scope>NUCLEOTIDE SEQUENCE</scope>
    <source>
        <strain evidence="12">Bb-Pol-6</strain>
    </source>
</reference>
<evidence type="ECO:0000256" key="2">
    <source>
        <dbReference type="ARBA" id="ARBA00001966"/>
    </source>
</evidence>
<proteinExistence type="inferred from homology"/>